<dbReference type="GO" id="GO:0004519">
    <property type="term" value="F:endonuclease activity"/>
    <property type="evidence" value="ECO:0007669"/>
    <property type="project" value="UniProtKB-KW"/>
</dbReference>
<evidence type="ECO:0000313" key="2">
    <source>
        <dbReference type="Proteomes" id="UP000517916"/>
    </source>
</evidence>
<comment type="caution">
    <text evidence="1">The sequence shown here is derived from an EMBL/GenBank/DDBJ whole genome shotgun (WGS) entry which is preliminary data.</text>
</comment>
<accession>A0ABR6BUZ9</accession>
<dbReference type="InterPro" id="IPR011257">
    <property type="entry name" value="DNA_glycosylase"/>
</dbReference>
<organism evidence="1 2">
    <name type="scientific">Kutzneria viridogrisea</name>
    <dbReference type="NCBI Taxonomy" id="47990"/>
    <lineage>
        <taxon>Bacteria</taxon>
        <taxon>Bacillati</taxon>
        <taxon>Actinomycetota</taxon>
        <taxon>Actinomycetes</taxon>
        <taxon>Pseudonocardiales</taxon>
        <taxon>Pseudonocardiaceae</taxon>
        <taxon>Kutzneria</taxon>
    </lineage>
</organism>
<gene>
    <name evidence="1" type="ORF">BC739_007930</name>
</gene>
<dbReference type="RefSeq" id="WP_025357485.1">
    <property type="nucleotide sequence ID" value="NZ_BAAABQ010000070.1"/>
</dbReference>
<name>A0ABR6BUZ9_9PSEU</name>
<proteinExistence type="predicted"/>
<sequence>MSVEELLDQYGTTYAEQAGIRLRDKPAPLYQLLVLSTLLSAPIRAETATKAARELFHAGYRTPAHMKDATWQQRVDALGRGGYVRYDETTATRLGDGAELLLTRWSGDLRRIRDNKSRVRAHLQEFPGIGEVGADIFCREAQAVWPELRPCFDKRALDSARQRGLPHNADELAGLVRDDRVAVLAAALIRADLDE</sequence>
<dbReference type="EMBL" id="JACJID010000007">
    <property type="protein sequence ID" value="MBA8930683.1"/>
    <property type="molecule type" value="Genomic_DNA"/>
</dbReference>
<keyword evidence="1" id="KW-0255">Endonuclease</keyword>
<keyword evidence="1" id="KW-0540">Nuclease</keyword>
<dbReference type="SUPFAM" id="SSF48150">
    <property type="entry name" value="DNA-glycosylase"/>
    <property type="match status" value="1"/>
</dbReference>
<dbReference type="Gene3D" id="1.10.340.30">
    <property type="entry name" value="Hypothetical protein, domain 2"/>
    <property type="match status" value="1"/>
</dbReference>
<keyword evidence="1" id="KW-0378">Hydrolase</keyword>
<evidence type="ECO:0000313" key="1">
    <source>
        <dbReference type="EMBL" id="MBA8930683.1"/>
    </source>
</evidence>
<reference evidence="1 2" key="1">
    <citation type="submission" date="2020-08" db="EMBL/GenBank/DDBJ databases">
        <title>Genomic Encyclopedia of Archaeal and Bacterial Type Strains, Phase II (KMG-II): from individual species to whole genera.</title>
        <authorList>
            <person name="Goeker M."/>
        </authorList>
    </citation>
    <scope>NUCLEOTIDE SEQUENCE [LARGE SCALE GENOMIC DNA]</scope>
    <source>
        <strain evidence="1 2">DSM 43850</strain>
    </source>
</reference>
<dbReference type="Proteomes" id="UP000517916">
    <property type="component" value="Unassembled WGS sequence"/>
</dbReference>
<protein>
    <submittedName>
        <fullName evidence="1">Endonuclease III</fullName>
    </submittedName>
</protein>
<keyword evidence="2" id="KW-1185">Reference proteome</keyword>